<dbReference type="RefSeq" id="WP_268755530.1">
    <property type="nucleotide sequence ID" value="NZ_CP113836.1"/>
</dbReference>
<dbReference type="EMBL" id="CP113836">
    <property type="protein sequence ID" value="WAL65369.1"/>
    <property type="molecule type" value="Genomic_DNA"/>
</dbReference>
<name>A0ABY7B081_9PSEU</name>
<proteinExistence type="predicted"/>
<gene>
    <name evidence="1" type="ORF">ORV05_31485</name>
</gene>
<organism evidence="1 2">
    <name type="scientific">Amycolatopsis cynarae</name>
    <dbReference type="NCBI Taxonomy" id="2995223"/>
    <lineage>
        <taxon>Bacteria</taxon>
        <taxon>Bacillati</taxon>
        <taxon>Actinomycetota</taxon>
        <taxon>Actinomycetes</taxon>
        <taxon>Pseudonocardiales</taxon>
        <taxon>Pseudonocardiaceae</taxon>
        <taxon>Amycolatopsis</taxon>
    </lineage>
</organism>
<protein>
    <submittedName>
        <fullName evidence="1">Uncharacterized protein</fullName>
    </submittedName>
</protein>
<keyword evidence="2" id="KW-1185">Reference proteome</keyword>
<reference evidence="1" key="1">
    <citation type="submission" date="2022-11" db="EMBL/GenBank/DDBJ databases">
        <authorList>
            <person name="Mo P."/>
        </authorList>
    </citation>
    <scope>NUCLEOTIDE SEQUENCE</scope>
    <source>
        <strain evidence="1">HUAS 11-8</strain>
    </source>
</reference>
<accession>A0ABY7B081</accession>
<sequence length="70" mass="8356">MLWAYNQRHLDYLEAFVSARLRLRSQPDLDTARHRRMTMTAKLPRWLKSAKNREAVLHRIARLRSSVQPA</sequence>
<evidence type="ECO:0000313" key="1">
    <source>
        <dbReference type="EMBL" id="WAL65369.1"/>
    </source>
</evidence>
<evidence type="ECO:0000313" key="2">
    <source>
        <dbReference type="Proteomes" id="UP001163203"/>
    </source>
</evidence>
<dbReference type="Proteomes" id="UP001163203">
    <property type="component" value="Chromosome"/>
</dbReference>